<dbReference type="EMBL" id="BARS01046117">
    <property type="protein sequence ID" value="GAG39965.1"/>
    <property type="molecule type" value="Genomic_DNA"/>
</dbReference>
<protein>
    <submittedName>
        <fullName evidence="1">Uncharacterized protein</fullName>
    </submittedName>
</protein>
<dbReference type="AlphaFoldDB" id="X0XA89"/>
<accession>X0XA89</accession>
<gene>
    <name evidence="1" type="ORF">S01H1_69456</name>
</gene>
<organism evidence="1">
    <name type="scientific">marine sediment metagenome</name>
    <dbReference type="NCBI Taxonomy" id="412755"/>
    <lineage>
        <taxon>unclassified sequences</taxon>
        <taxon>metagenomes</taxon>
        <taxon>ecological metagenomes</taxon>
    </lineage>
</organism>
<sequence length="116" mass="13099">RAEAESYPKLLLMVSEQLIKLLGTQRMLNGVSLGDAAEKVLSIYRNTRAMKNRRISRRTSLEAKGVEIDVISCYLRGQTARSTLAWLKKEKGVYSSKAAVGRFRKGLFDLNIRPLK</sequence>
<feature type="non-terminal residue" evidence="1">
    <location>
        <position position="1"/>
    </location>
</feature>
<evidence type="ECO:0000313" key="1">
    <source>
        <dbReference type="EMBL" id="GAG39965.1"/>
    </source>
</evidence>
<proteinExistence type="predicted"/>
<comment type="caution">
    <text evidence="1">The sequence shown here is derived from an EMBL/GenBank/DDBJ whole genome shotgun (WGS) entry which is preliminary data.</text>
</comment>
<reference evidence="1" key="1">
    <citation type="journal article" date="2014" name="Front. Microbiol.">
        <title>High frequency of phylogenetically diverse reductive dehalogenase-homologous genes in deep subseafloor sedimentary metagenomes.</title>
        <authorList>
            <person name="Kawai M."/>
            <person name="Futagami T."/>
            <person name="Toyoda A."/>
            <person name="Takaki Y."/>
            <person name="Nishi S."/>
            <person name="Hori S."/>
            <person name="Arai W."/>
            <person name="Tsubouchi T."/>
            <person name="Morono Y."/>
            <person name="Uchiyama I."/>
            <person name="Ito T."/>
            <person name="Fujiyama A."/>
            <person name="Inagaki F."/>
            <person name="Takami H."/>
        </authorList>
    </citation>
    <scope>NUCLEOTIDE SEQUENCE</scope>
    <source>
        <strain evidence="1">Expedition CK06-06</strain>
    </source>
</reference>
<name>X0XA89_9ZZZZ</name>